<feature type="transmembrane region" description="Helical" evidence="6">
    <location>
        <begin position="308"/>
        <end position="330"/>
    </location>
</feature>
<feature type="transmembrane region" description="Helical" evidence="6">
    <location>
        <begin position="110"/>
        <end position="127"/>
    </location>
</feature>
<evidence type="ECO:0000256" key="2">
    <source>
        <dbReference type="ARBA" id="ARBA00022475"/>
    </source>
</evidence>
<dbReference type="InterPro" id="IPR011701">
    <property type="entry name" value="MFS"/>
</dbReference>
<dbReference type="PANTHER" id="PTHR43124">
    <property type="entry name" value="PURINE EFFLUX PUMP PBUE"/>
    <property type="match status" value="1"/>
</dbReference>
<dbReference type="InterPro" id="IPR020846">
    <property type="entry name" value="MFS_dom"/>
</dbReference>
<keyword evidence="4 6" id="KW-1133">Transmembrane helix</keyword>
<feature type="transmembrane region" description="Helical" evidence="6">
    <location>
        <begin position="366"/>
        <end position="388"/>
    </location>
</feature>
<name>A0ABS1SD21_9MICO</name>
<organism evidence="8 9">
    <name type="scientific">Leucobacter chromiireducens subsp. solipictus</name>
    <dbReference type="NCBI Taxonomy" id="398235"/>
    <lineage>
        <taxon>Bacteria</taxon>
        <taxon>Bacillati</taxon>
        <taxon>Actinomycetota</taxon>
        <taxon>Actinomycetes</taxon>
        <taxon>Micrococcales</taxon>
        <taxon>Microbacteriaceae</taxon>
        <taxon>Leucobacter</taxon>
    </lineage>
</organism>
<keyword evidence="2" id="KW-1003">Cell membrane</keyword>
<dbReference type="EMBL" id="QYAC01000002">
    <property type="protein sequence ID" value="MBL3678444.1"/>
    <property type="molecule type" value="Genomic_DNA"/>
</dbReference>
<feature type="transmembrane region" description="Helical" evidence="6">
    <location>
        <begin position="283"/>
        <end position="302"/>
    </location>
</feature>
<protein>
    <submittedName>
        <fullName evidence="8">MFS transporter</fullName>
    </submittedName>
</protein>
<evidence type="ECO:0000259" key="7">
    <source>
        <dbReference type="PROSITE" id="PS50850"/>
    </source>
</evidence>
<keyword evidence="5 6" id="KW-0472">Membrane</keyword>
<dbReference type="SUPFAM" id="SSF103473">
    <property type="entry name" value="MFS general substrate transporter"/>
    <property type="match status" value="1"/>
</dbReference>
<feature type="transmembrane region" description="Helical" evidence="6">
    <location>
        <begin position="81"/>
        <end position="104"/>
    </location>
</feature>
<evidence type="ECO:0000313" key="9">
    <source>
        <dbReference type="Proteomes" id="UP001645859"/>
    </source>
</evidence>
<dbReference type="Gene3D" id="1.20.1250.20">
    <property type="entry name" value="MFS general substrate transporter like domains"/>
    <property type="match status" value="1"/>
</dbReference>
<gene>
    <name evidence="8" type="ORF">D3230_03890</name>
</gene>
<evidence type="ECO:0000256" key="1">
    <source>
        <dbReference type="ARBA" id="ARBA00004651"/>
    </source>
</evidence>
<dbReference type="PANTHER" id="PTHR43124:SF3">
    <property type="entry name" value="CHLORAMPHENICOL EFFLUX PUMP RV0191"/>
    <property type="match status" value="1"/>
</dbReference>
<feature type="transmembrane region" description="Helical" evidence="6">
    <location>
        <begin position="342"/>
        <end position="360"/>
    </location>
</feature>
<feature type="transmembrane region" description="Helical" evidence="6">
    <location>
        <begin position="210"/>
        <end position="240"/>
    </location>
</feature>
<evidence type="ECO:0000256" key="6">
    <source>
        <dbReference type="SAM" id="Phobius"/>
    </source>
</evidence>
<dbReference type="PROSITE" id="PS50850">
    <property type="entry name" value="MFS"/>
    <property type="match status" value="1"/>
</dbReference>
<dbReference type="Proteomes" id="UP001645859">
    <property type="component" value="Unassembled WGS sequence"/>
</dbReference>
<evidence type="ECO:0000313" key="8">
    <source>
        <dbReference type="EMBL" id="MBL3678444.1"/>
    </source>
</evidence>
<comment type="caution">
    <text evidence="8">The sequence shown here is derived from an EMBL/GenBank/DDBJ whole genome shotgun (WGS) entry which is preliminary data.</text>
</comment>
<keyword evidence="9" id="KW-1185">Reference proteome</keyword>
<dbReference type="InterPro" id="IPR050189">
    <property type="entry name" value="MFS_Efflux_Transporters"/>
</dbReference>
<evidence type="ECO:0000256" key="4">
    <source>
        <dbReference type="ARBA" id="ARBA00022989"/>
    </source>
</evidence>
<feature type="transmembrane region" description="Helical" evidence="6">
    <location>
        <begin position="169"/>
        <end position="189"/>
    </location>
</feature>
<feature type="transmembrane region" description="Helical" evidence="6">
    <location>
        <begin position="252"/>
        <end position="271"/>
    </location>
</feature>
<comment type="subcellular location">
    <subcellularLocation>
        <location evidence="1">Cell membrane</location>
        <topology evidence="1">Multi-pass membrane protein</topology>
    </subcellularLocation>
</comment>
<dbReference type="InterPro" id="IPR036259">
    <property type="entry name" value="MFS_trans_sf"/>
</dbReference>
<keyword evidence="3 6" id="KW-0812">Transmembrane</keyword>
<feature type="transmembrane region" description="Helical" evidence="6">
    <location>
        <begin position="50"/>
        <end position="69"/>
    </location>
</feature>
<evidence type="ECO:0000256" key="5">
    <source>
        <dbReference type="ARBA" id="ARBA00023136"/>
    </source>
</evidence>
<feature type="transmembrane region" description="Helical" evidence="6">
    <location>
        <begin position="139"/>
        <end position="163"/>
    </location>
</feature>
<reference evidence="8 9" key="1">
    <citation type="submission" date="2018-09" db="EMBL/GenBank/DDBJ databases">
        <title>Comparative genomics of Leucobacter spp.</title>
        <authorList>
            <person name="Reis A.C."/>
            <person name="Kolvenbach B.A."/>
            <person name="Corvini P.F.X."/>
            <person name="Nunes O.C."/>
        </authorList>
    </citation>
    <scope>NUCLEOTIDE SEQUENCE [LARGE SCALE GENOMIC DNA]</scope>
    <source>
        <strain evidence="8 9">TAN 31504</strain>
    </source>
</reference>
<accession>A0ABS1SD21</accession>
<sequence length="392" mass="39702">MTRSRTQAAQYPATPQLLGLCVVAALLVVGQLYAALPLRGPVSDAFGADATFALATVFGVWYAAGFLLWGPLSEQFGRKRMLLTGLTLLVAATAACAFAPTLLALGVARGVQGLAAACFAPIVLAYLSDAAPPQRRPLAISVMATSFLLAGVFGQLTAAALLTRLAWPGVFGVSTALLAATVVAIALGMRDVPPAHRLETSLARRFRDSLALLATPRVLLISGGHVTLMCVFTAFYAALAPVLEPHGGGETAMLWLRVAAVPGMFATLLVGPLAARLGGVGRVARLGCLVSAAALLAAPLALASLPLLAIAGCAMCAGVALSLPSGVMLYGDASPHARGIGMALNGFVLFLGASLGPLTALLPVPATALLCGLAGISLLGAASLTVLLRRTP</sequence>
<dbReference type="Pfam" id="PF07690">
    <property type="entry name" value="MFS_1"/>
    <property type="match status" value="1"/>
</dbReference>
<evidence type="ECO:0000256" key="3">
    <source>
        <dbReference type="ARBA" id="ARBA00022692"/>
    </source>
</evidence>
<feature type="domain" description="Major facilitator superfamily (MFS) profile" evidence="7">
    <location>
        <begin position="1"/>
        <end position="392"/>
    </location>
</feature>
<dbReference type="RefSeq" id="WP_202343720.1">
    <property type="nucleotide sequence ID" value="NZ_BAAAPI010000002.1"/>
</dbReference>
<proteinExistence type="predicted"/>